<dbReference type="InterPro" id="IPR030395">
    <property type="entry name" value="GP_PDE_dom"/>
</dbReference>
<accession>A0ABS2RGW1</accession>
<keyword evidence="2" id="KW-0378">Hydrolase</keyword>
<comment type="caution">
    <text evidence="2">The sequence shown here is derived from an EMBL/GenBank/DDBJ whole genome shotgun (WGS) entry which is preliminary data.</text>
</comment>
<dbReference type="PANTHER" id="PTHR43805:SF1">
    <property type="entry name" value="GP-PDE DOMAIN-CONTAINING PROTEIN"/>
    <property type="match status" value="1"/>
</dbReference>
<evidence type="ECO:0000313" key="3">
    <source>
        <dbReference type="Proteomes" id="UP000704762"/>
    </source>
</evidence>
<organism evidence="2 3">
    <name type="scientific">Microlunatus panaciterrae</name>
    <dbReference type="NCBI Taxonomy" id="400768"/>
    <lineage>
        <taxon>Bacteria</taxon>
        <taxon>Bacillati</taxon>
        <taxon>Actinomycetota</taxon>
        <taxon>Actinomycetes</taxon>
        <taxon>Propionibacteriales</taxon>
        <taxon>Propionibacteriaceae</taxon>
        <taxon>Microlunatus</taxon>
    </lineage>
</organism>
<protein>
    <submittedName>
        <fullName evidence="2">Glycerophosphoryl diester phosphodiesterase</fullName>
        <ecNumber evidence="2">3.1.4.46</ecNumber>
    </submittedName>
</protein>
<dbReference type="PANTHER" id="PTHR43805">
    <property type="entry name" value="GLYCEROPHOSPHORYL DIESTER PHOSPHODIESTERASE"/>
    <property type="match status" value="1"/>
</dbReference>
<dbReference type="SUPFAM" id="SSF51695">
    <property type="entry name" value="PLC-like phosphodiesterases"/>
    <property type="match status" value="1"/>
</dbReference>
<gene>
    <name evidence="2" type="ORF">JOE57_000085</name>
</gene>
<dbReference type="EC" id="3.1.4.46" evidence="2"/>
<dbReference type="EMBL" id="JAFBCF010000001">
    <property type="protein sequence ID" value="MBM7797164.1"/>
    <property type="molecule type" value="Genomic_DNA"/>
</dbReference>
<proteinExistence type="predicted"/>
<dbReference type="Gene3D" id="3.20.20.190">
    <property type="entry name" value="Phosphatidylinositol (PI) phosphodiesterase"/>
    <property type="match status" value="1"/>
</dbReference>
<dbReference type="GO" id="GO:0008889">
    <property type="term" value="F:glycerophosphodiester phosphodiesterase activity"/>
    <property type="evidence" value="ECO:0007669"/>
    <property type="project" value="UniProtKB-EC"/>
</dbReference>
<dbReference type="InterPro" id="IPR017946">
    <property type="entry name" value="PLC-like_Pdiesterase_TIM-brl"/>
</dbReference>
<dbReference type="Pfam" id="PF03009">
    <property type="entry name" value="GDPD"/>
    <property type="match status" value="1"/>
</dbReference>
<evidence type="ECO:0000313" key="2">
    <source>
        <dbReference type="EMBL" id="MBM7797164.1"/>
    </source>
</evidence>
<dbReference type="RefSeq" id="WP_204915890.1">
    <property type="nucleotide sequence ID" value="NZ_BAAAQP010000003.1"/>
</dbReference>
<evidence type="ECO:0000259" key="1">
    <source>
        <dbReference type="PROSITE" id="PS51704"/>
    </source>
</evidence>
<name>A0ABS2RGW1_9ACTN</name>
<keyword evidence="3" id="KW-1185">Reference proteome</keyword>
<dbReference type="Proteomes" id="UP000704762">
    <property type="component" value="Unassembled WGS sequence"/>
</dbReference>
<dbReference type="PROSITE" id="PS51704">
    <property type="entry name" value="GP_PDE"/>
    <property type="match status" value="1"/>
</dbReference>
<feature type="domain" description="GP-PDE" evidence="1">
    <location>
        <begin position="13"/>
        <end position="253"/>
    </location>
</feature>
<sequence>MRAADYAYFDAPFLALAHRGGAADGENFDRENTLHAFGQAVERGYRYLETDVHATADGVLLAFHDDRLDRVTDQRGLIAELPYAQVAEARIAGRDAIPTLGELFTAFPQARFNIDAKAPAAVDLLADVIAEYEAYDRVCVSSFGYDRLHRLRRRLGRRVPSAASTRGVAWNRFAPSLTRLLNTPAAVLQLPITHTFLRWQLQVLTPALLRAAHRAGKQVHVWTIDDAPTIEWLLDVGVDGIFTDRIDTLKDVLTARGLWS</sequence>
<reference evidence="2 3" key="1">
    <citation type="submission" date="2021-01" db="EMBL/GenBank/DDBJ databases">
        <title>Sequencing the genomes of 1000 actinobacteria strains.</title>
        <authorList>
            <person name="Klenk H.-P."/>
        </authorList>
    </citation>
    <scope>NUCLEOTIDE SEQUENCE [LARGE SCALE GENOMIC DNA]</scope>
    <source>
        <strain evidence="2 3">DSM 18662</strain>
    </source>
</reference>